<feature type="region of interest" description="Disordered" evidence="4">
    <location>
        <begin position="1"/>
        <end position="122"/>
    </location>
</feature>
<dbReference type="STRING" id="9258.ENSOANP00000018191"/>
<dbReference type="FunFam" id="3.80.10.10:FF:000813">
    <property type="entry name" value="Leucine rich repeats and guanylate kinase domain containing"/>
    <property type="match status" value="1"/>
</dbReference>
<organism evidence="6 7">
    <name type="scientific">Ornithorhynchus anatinus</name>
    <name type="common">Duckbill platypus</name>
    <dbReference type="NCBI Taxonomy" id="9258"/>
    <lineage>
        <taxon>Eukaryota</taxon>
        <taxon>Metazoa</taxon>
        <taxon>Chordata</taxon>
        <taxon>Craniata</taxon>
        <taxon>Vertebrata</taxon>
        <taxon>Euteleostomi</taxon>
        <taxon>Mammalia</taxon>
        <taxon>Monotremata</taxon>
        <taxon>Ornithorhynchidae</taxon>
        <taxon>Ornithorhynchus</taxon>
    </lineage>
</organism>
<keyword evidence="2" id="KW-0808">Transferase</keyword>
<dbReference type="InterPro" id="IPR008144">
    <property type="entry name" value="Guanylate_kin-like_dom"/>
</dbReference>
<dbReference type="FunCoup" id="F6YJR2">
    <property type="interactions" value="98"/>
</dbReference>
<feature type="domain" description="Guanylate kinase-like" evidence="5">
    <location>
        <begin position="440"/>
        <end position="623"/>
    </location>
</feature>
<evidence type="ECO:0000256" key="2">
    <source>
        <dbReference type="ARBA" id="ARBA00022679"/>
    </source>
</evidence>
<dbReference type="eggNOG" id="KOG0531">
    <property type="taxonomic scope" value="Eukaryota"/>
</dbReference>
<dbReference type="FunFam" id="3.40.50.300:FF:000828">
    <property type="entry name" value="leucine-rich repeat and guanylate kinase domain-containing protein-like"/>
    <property type="match status" value="1"/>
</dbReference>
<reference evidence="6" key="2">
    <citation type="submission" date="2025-08" db="UniProtKB">
        <authorList>
            <consortium name="Ensembl"/>
        </authorList>
    </citation>
    <scope>IDENTIFICATION</scope>
    <source>
        <strain evidence="6">Glennie</strain>
    </source>
</reference>
<dbReference type="Gene3D" id="3.40.50.300">
    <property type="entry name" value="P-loop containing nucleotide triphosphate hydrolases"/>
    <property type="match status" value="1"/>
</dbReference>
<dbReference type="PANTHER" id="PTHR23117:SF18">
    <property type="entry name" value="LEUCINE-RICH REPEAT AND GUANYLATE KINASE DOMAIN-CONTAINING PROTEIN"/>
    <property type="match status" value="1"/>
</dbReference>
<dbReference type="GO" id="GO:0005829">
    <property type="term" value="C:cytosol"/>
    <property type="evidence" value="ECO:0000318"/>
    <property type="project" value="GO_Central"/>
</dbReference>
<dbReference type="InterPro" id="IPR032675">
    <property type="entry name" value="LRR_dom_sf"/>
</dbReference>
<sequence length="889" mass="99067">MSYSHSRNPSRRPRLPGDGGVPSPGRRRLPVSRATAGTPGPLGAMWWASGRAGRPPDDGDAMSVSLLCPAGPRLRSGGSASVLRPRGSAQSARLWEAEPELEEEEEEEEEEESSSESEEEMPAIEEHFDGILREDAVAEALHKLGRSAQGTEQVYLNLSLSACDLSDISILCGYVHLEKLELSFNKINDLTCVSYMPYLLELNASHNELTSFFNFKPPKNLKKVDLSHNSIPEMKDLSSYQALTTLILDNNNIQEIKGLEQCMNLIHLSLAHNKIITIDGLNKLPIKILCLSFNQIETITGLEDLKTLRNLDLSHNKILSLRGLENHKYLEIINLEDNQIAELGELEYIDDLPLLRVLNLLKNPVQENSEYWLLVLFMLLRLTELDGKKIEVKEKVAAVNKYDPPPEVIAARDHLTHVVHSMMQPQKIFDSTLPSLDAPYPMLVLVGPQDCGKRELAQRLCRQFSAFFRYGACHTTRPPYFGEGDRVDYHFISQEIFHEMLSMGKFIVTFKYSNHNYGLNRDTVEGIARDGLASCIHMEIEGVRSLKNTYFEPRYVLLVPLNKERYEGYLRRKGVFSRAEVEFAVSRVDYYVKINQDFPGYFDAIINADDLDDAYQKLSQLIREYLSLAENDKDLTLSENKATTIADFRTEPSDLSPARIGEFYMSNTQPPIINEILDSTGRNYSAKLSAKLSADPTPVEFSMQRRHEAARQAIMGKMSFTFTHLLQSKLVPTPDPSKPHLDTMKQLSFQLPRIGGSFIPGNSLNPAGSDTSGSSLDRSFSPLWMAGPSAPSFDGSCVGQAGALGVGSGVHRPQSLTPFSSHTVSTIQGQASNDNSRKMKQALSPALPDKRLNMMRSNISRPSQNIVRPGSNTKPVLPPIPQGHKAGGS</sequence>
<dbReference type="SMART" id="SM00072">
    <property type="entry name" value="GuKc"/>
    <property type="match status" value="1"/>
</dbReference>
<evidence type="ECO:0000256" key="3">
    <source>
        <dbReference type="ARBA" id="ARBA00022737"/>
    </source>
</evidence>
<dbReference type="Pfam" id="PF00625">
    <property type="entry name" value="Guanylate_kin"/>
    <property type="match status" value="1"/>
</dbReference>
<dbReference type="Proteomes" id="UP000002279">
    <property type="component" value="Chromosome 10"/>
</dbReference>
<feature type="region of interest" description="Disordered" evidence="4">
    <location>
        <begin position="814"/>
        <end position="839"/>
    </location>
</feature>
<name>F6YJR2_ORNAN</name>
<dbReference type="InterPro" id="IPR025875">
    <property type="entry name" value="Leu-rich_rpt_4"/>
</dbReference>
<accession>F6YJR2</accession>
<dbReference type="Bgee" id="ENSOANG00000011480">
    <property type="expression patterns" value="Expressed in testis and 6 other cell types or tissues"/>
</dbReference>
<dbReference type="HOGENOM" id="CLU_019293_1_0_1"/>
<dbReference type="AlphaFoldDB" id="F6YJR2"/>
<feature type="region of interest" description="Disordered" evidence="4">
    <location>
        <begin position="859"/>
        <end position="889"/>
    </location>
</feature>
<dbReference type="eggNOG" id="KOG0707">
    <property type="taxonomic scope" value="Eukaryota"/>
</dbReference>
<dbReference type="Ensembl" id="ENSOANT00000018194.3">
    <property type="protein sequence ID" value="ENSOANP00000018191.3"/>
    <property type="gene ID" value="ENSOANG00000011480.3"/>
</dbReference>
<dbReference type="InterPro" id="IPR027417">
    <property type="entry name" value="P-loop_NTPase"/>
</dbReference>
<dbReference type="SMART" id="SM00365">
    <property type="entry name" value="LRR_SD22"/>
    <property type="match status" value="6"/>
</dbReference>
<dbReference type="FunFam" id="3.80.10.10:FF:000191">
    <property type="entry name" value="Leucine rich repeats and guanylate kinase domain containing"/>
    <property type="match status" value="1"/>
</dbReference>
<dbReference type="PROSITE" id="PS50052">
    <property type="entry name" value="GUANYLATE_KINASE_2"/>
    <property type="match status" value="1"/>
</dbReference>
<dbReference type="SUPFAM" id="SSF52058">
    <property type="entry name" value="L domain-like"/>
    <property type="match status" value="1"/>
</dbReference>
<keyword evidence="7" id="KW-1185">Reference proteome</keyword>
<dbReference type="InterPro" id="IPR008145">
    <property type="entry name" value="GK/Ca_channel_bsu"/>
</dbReference>
<dbReference type="CDD" id="cd00071">
    <property type="entry name" value="GMPK"/>
    <property type="match status" value="1"/>
</dbReference>
<dbReference type="Pfam" id="PF14580">
    <property type="entry name" value="LRR_9"/>
    <property type="match status" value="1"/>
</dbReference>
<gene>
    <name evidence="6" type="primary">LRGUK</name>
</gene>
<feature type="compositionally biased region" description="Polar residues" evidence="4">
    <location>
        <begin position="859"/>
        <end position="874"/>
    </location>
</feature>
<keyword evidence="1" id="KW-0433">Leucine-rich repeat</keyword>
<dbReference type="SUPFAM" id="SSF52540">
    <property type="entry name" value="P-loop containing nucleoside triphosphate hydrolases"/>
    <property type="match status" value="1"/>
</dbReference>
<dbReference type="PANTHER" id="PTHR23117">
    <property type="entry name" value="GUANYLATE KINASE-RELATED"/>
    <property type="match status" value="1"/>
</dbReference>
<dbReference type="OMA" id="EYWQFVI"/>
<feature type="compositionally biased region" description="Polar residues" evidence="4">
    <location>
        <begin position="814"/>
        <end position="834"/>
    </location>
</feature>
<dbReference type="Pfam" id="PF12799">
    <property type="entry name" value="LRR_4"/>
    <property type="match status" value="1"/>
</dbReference>
<keyword evidence="3" id="KW-0677">Repeat</keyword>
<evidence type="ECO:0000313" key="6">
    <source>
        <dbReference type="Ensembl" id="ENSOANP00000018191.3"/>
    </source>
</evidence>
<feature type="compositionally biased region" description="Acidic residues" evidence="4">
    <location>
        <begin position="97"/>
        <end position="122"/>
    </location>
</feature>
<dbReference type="InterPro" id="IPR001611">
    <property type="entry name" value="Leu-rich_rpt"/>
</dbReference>
<dbReference type="Gene3D" id="3.80.10.10">
    <property type="entry name" value="Ribonuclease Inhibitor"/>
    <property type="match status" value="2"/>
</dbReference>
<dbReference type="InParanoid" id="F6YJR2"/>
<evidence type="ECO:0000313" key="7">
    <source>
        <dbReference type="Proteomes" id="UP000002279"/>
    </source>
</evidence>
<dbReference type="PROSITE" id="PS51450">
    <property type="entry name" value="LRR"/>
    <property type="match status" value="6"/>
</dbReference>
<dbReference type="GO" id="GO:0004385">
    <property type="term" value="F:GMP kinase activity"/>
    <property type="evidence" value="ECO:0000318"/>
    <property type="project" value="GO_Central"/>
</dbReference>
<proteinExistence type="predicted"/>
<evidence type="ECO:0000256" key="4">
    <source>
        <dbReference type="SAM" id="MobiDB-lite"/>
    </source>
</evidence>
<evidence type="ECO:0000259" key="5">
    <source>
        <dbReference type="PROSITE" id="PS50052"/>
    </source>
</evidence>
<reference evidence="6" key="3">
    <citation type="submission" date="2025-09" db="UniProtKB">
        <authorList>
            <consortium name="Ensembl"/>
        </authorList>
    </citation>
    <scope>IDENTIFICATION</scope>
    <source>
        <strain evidence="6">Glennie</strain>
    </source>
</reference>
<evidence type="ECO:0000256" key="1">
    <source>
        <dbReference type="ARBA" id="ARBA00022614"/>
    </source>
</evidence>
<dbReference type="GeneTree" id="ENSGT00940000157992"/>
<reference evidence="6 7" key="1">
    <citation type="journal article" date="2008" name="Nature">
        <title>Genome analysis of the platypus reveals unique signatures of evolution.</title>
        <authorList>
            <person name="Warren W.C."/>
            <person name="Hillier L.W."/>
            <person name="Marshall Graves J.A."/>
            <person name="Birney E."/>
            <person name="Ponting C.P."/>
            <person name="Grutzner F."/>
            <person name="Belov K."/>
            <person name="Miller W."/>
            <person name="Clarke L."/>
            <person name="Chinwalla A.T."/>
            <person name="Yang S.P."/>
            <person name="Heger A."/>
            <person name="Locke D.P."/>
            <person name="Miethke P."/>
            <person name="Waters P.D."/>
            <person name="Veyrunes F."/>
            <person name="Fulton L."/>
            <person name="Fulton B."/>
            <person name="Graves T."/>
            <person name="Wallis J."/>
            <person name="Puente X.S."/>
            <person name="Lopez-Otin C."/>
            <person name="Ordonez G.R."/>
            <person name="Eichler E.E."/>
            <person name="Chen L."/>
            <person name="Cheng Z."/>
            <person name="Deakin J.E."/>
            <person name="Alsop A."/>
            <person name="Thompson K."/>
            <person name="Kirby P."/>
            <person name="Papenfuss A.T."/>
            <person name="Wakefield M.J."/>
            <person name="Olender T."/>
            <person name="Lancet D."/>
            <person name="Huttley G.A."/>
            <person name="Smit A.F."/>
            <person name="Pask A."/>
            <person name="Temple-Smith P."/>
            <person name="Batzer M.A."/>
            <person name="Walker J.A."/>
            <person name="Konkel M.K."/>
            <person name="Harris R.S."/>
            <person name="Whittington C.M."/>
            <person name="Wong E.S."/>
            <person name="Gemmell N.J."/>
            <person name="Buschiazzo E."/>
            <person name="Vargas Jentzsch I.M."/>
            <person name="Merkel A."/>
            <person name="Schmitz J."/>
            <person name="Zemann A."/>
            <person name="Churakov G."/>
            <person name="Kriegs J.O."/>
            <person name="Brosius J."/>
            <person name="Murchison E.P."/>
            <person name="Sachidanandam R."/>
            <person name="Smith C."/>
            <person name="Hannon G.J."/>
            <person name="Tsend-Ayush E."/>
            <person name="McMillan D."/>
            <person name="Attenborough R."/>
            <person name="Rens W."/>
            <person name="Ferguson-Smith M."/>
            <person name="Lefevre C.M."/>
            <person name="Sharp J.A."/>
            <person name="Nicholas K.R."/>
            <person name="Ray D.A."/>
            <person name="Kube M."/>
            <person name="Reinhardt R."/>
            <person name="Pringle T.H."/>
            <person name="Taylor J."/>
            <person name="Jones R.C."/>
            <person name="Nixon B."/>
            <person name="Dacheux J.L."/>
            <person name="Niwa H."/>
            <person name="Sekita Y."/>
            <person name="Huang X."/>
            <person name="Stark A."/>
            <person name="Kheradpour P."/>
            <person name="Kellis M."/>
            <person name="Flicek P."/>
            <person name="Chen Y."/>
            <person name="Webber C."/>
            <person name="Hardison R."/>
            <person name="Nelson J."/>
            <person name="Hallsworth-Pepin K."/>
            <person name="Delehaunty K."/>
            <person name="Markovic C."/>
            <person name="Minx P."/>
            <person name="Feng Y."/>
            <person name="Kremitzki C."/>
            <person name="Mitreva M."/>
            <person name="Glasscock J."/>
            <person name="Wylie T."/>
            <person name="Wohldmann P."/>
            <person name="Thiru P."/>
            <person name="Nhan M.N."/>
            <person name="Pohl C.S."/>
            <person name="Smith S.M."/>
            <person name="Hou S."/>
            <person name="Nefedov M."/>
            <person name="de Jong P.J."/>
            <person name="Renfree M.B."/>
            <person name="Mardis E.R."/>
            <person name="Wilson R.K."/>
        </authorList>
    </citation>
    <scope>NUCLEOTIDE SEQUENCE [LARGE SCALE GENOMIC DNA]</scope>
    <source>
        <strain evidence="6 7">Glennie</strain>
    </source>
</reference>
<protein>
    <submittedName>
        <fullName evidence="6">Leucine rich repeats and guanylate kinase domain containing</fullName>
    </submittedName>
</protein>